<sequence length="138" mass="14370">MSRELAPDAATTVALGRCGATRSAARWTTLGGILAALGVCSACCLLPAVLIALGLTGTWVGWLDSLAPYKLYFLAGTIVLLGASFYLIYLRRSTCTVSPACSTCRPSPTVRIGLWIGVLLVVAGLIFEAIEPLLEGAP</sequence>
<evidence type="ECO:0000256" key="15">
    <source>
        <dbReference type="SAM" id="Phobius"/>
    </source>
</evidence>
<keyword evidence="10" id="KW-0476">Mercury</keyword>
<keyword evidence="6" id="KW-1003">Cell membrane</keyword>
<dbReference type="EMBL" id="JACHHZ010000004">
    <property type="protein sequence ID" value="MBB6094994.1"/>
    <property type="molecule type" value="Genomic_DNA"/>
</dbReference>
<keyword evidence="17" id="KW-1185">Reference proteome</keyword>
<evidence type="ECO:0000256" key="6">
    <source>
        <dbReference type="ARBA" id="ARBA00022475"/>
    </source>
</evidence>
<evidence type="ECO:0000256" key="11">
    <source>
        <dbReference type="ARBA" id="ARBA00022989"/>
    </source>
</evidence>
<evidence type="ECO:0000256" key="4">
    <source>
        <dbReference type="ARBA" id="ARBA00022448"/>
    </source>
</evidence>
<evidence type="ECO:0000256" key="5">
    <source>
        <dbReference type="ARBA" id="ARBA00022466"/>
    </source>
</evidence>
<evidence type="ECO:0000256" key="8">
    <source>
        <dbReference type="ARBA" id="ARBA00022692"/>
    </source>
</evidence>
<evidence type="ECO:0000256" key="13">
    <source>
        <dbReference type="ARBA" id="ARBA00030934"/>
    </source>
</evidence>
<evidence type="ECO:0000256" key="10">
    <source>
        <dbReference type="ARBA" id="ARBA00022914"/>
    </source>
</evidence>
<evidence type="ECO:0000313" key="16">
    <source>
        <dbReference type="EMBL" id="MBB6094994.1"/>
    </source>
</evidence>
<dbReference type="GO" id="GO:0046872">
    <property type="term" value="F:metal ion binding"/>
    <property type="evidence" value="ECO:0007669"/>
    <property type="project" value="UniProtKB-KW"/>
</dbReference>
<evidence type="ECO:0000256" key="9">
    <source>
        <dbReference type="ARBA" id="ARBA00022723"/>
    </source>
</evidence>
<dbReference type="GO" id="GO:0005886">
    <property type="term" value="C:plasma membrane"/>
    <property type="evidence" value="ECO:0007669"/>
    <property type="project" value="UniProtKB-SubCell"/>
</dbReference>
<dbReference type="InterPro" id="IPR003457">
    <property type="entry name" value="Transprt_MerT"/>
</dbReference>
<keyword evidence="11 15" id="KW-1133">Transmembrane helix</keyword>
<evidence type="ECO:0000256" key="1">
    <source>
        <dbReference type="ARBA" id="ARBA00004429"/>
    </source>
</evidence>
<dbReference type="Pfam" id="PF02411">
    <property type="entry name" value="MerT"/>
    <property type="match status" value="1"/>
</dbReference>
<keyword evidence="12 15" id="KW-0472">Membrane</keyword>
<proteinExistence type="inferred from homology"/>
<reference evidence="16 17" key="1">
    <citation type="submission" date="2020-08" db="EMBL/GenBank/DDBJ databases">
        <title>Genomic Encyclopedia of Type Strains, Phase IV (KMG-IV): sequencing the most valuable type-strain genomes for metagenomic binning, comparative biology and taxonomic classification.</title>
        <authorList>
            <person name="Goeker M."/>
        </authorList>
    </citation>
    <scope>NUCLEOTIDE SEQUENCE [LARGE SCALE GENOMIC DNA]</scope>
    <source>
        <strain evidence="16 17">DSM 26723</strain>
    </source>
</reference>
<feature type="transmembrane region" description="Helical" evidence="15">
    <location>
        <begin position="32"/>
        <end position="59"/>
    </location>
</feature>
<dbReference type="AlphaFoldDB" id="A0A841HQS6"/>
<keyword evidence="9" id="KW-0479">Metal-binding</keyword>
<keyword evidence="8 15" id="KW-0812">Transmembrane</keyword>
<gene>
    <name evidence="16" type="ORF">HNQ60_003881</name>
</gene>
<dbReference type="RefSeq" id="WP_184334367.1">
    <property type="nucleotide sequence ID" value="NZ_JACHHZ010000004.1"/>
</dbReference>
<evidence type="ECO:0000313" key="17">
    <source>
        <dbReference type="Proteomes" id="UP000588068"/>
    </source>
</evidence>
<dbReference type="GO" id="GO:0015097">
    <property type="term" value="F:mercury ion transmembrane transporter activity"/>
    <property type="evidence" value="ECO:0007669"/>
    <property type="project" value="InterPro"/>
</dbReference>
<evidence type="ECO:0000256" key="12">
    <source>
        <dbReference type="ARBA" id="ARBA00023136"/>
    </source>
</evidence>
<organism evidence="16 17">
    <name type="scientific">Povalibacter uvarum</name>
    <dbReference type="NCBI Taxonomy" id="732238"/>
    <lineage>
        <taxon>Bacteria</taxon>
        <taxon>Pseudomonadati</taxon>
        <taxon>Pseudomonadota</taxon>
        <taxon>Gammaproteobacteria</taxon>
        <taxon>Steroidobacterales</taxon>
        <taxon>Steroidobacteraceae</taxon>
        <taxon>Povalibacter</taxon>
    </lineage>
</organism>
<keyword evidence="4" id="KW-0813">Transport</keyword>
<keyword evidence="7" id="KW-0997">Cell inner membrane</keyword>
<comment type="caution">
    <text evidence="16">The sequence shown here is derived from an EMBL/GenBank/DDBJ whole genome shotgun (WGS) entry which is preliminary data.</text>
</comment>
<protein>
    <recommendedName>
        <fullName evidence="3">Mercuric transport protein MerT</fullName>
    </recommendedName>
    <alternativeName>
        <fullName evidence="13">Mercury ion transport protein</fullName>
    </alternativeName>
</protein>
<evidence type="ECO:0000256" key="3">
    <source>
        <dbReference type="ARBA" id="ARBA00017053"/>
    </source>
</evidence>
<accession>A0A841HQS6</accession>
<feature type="transmembrane region" description="Helical" evidence="15">
    <location>
        <begin position="110"/>
        <end position="130"/>
    </location>
</feature>
<evidence type="ECO:0000256" key="2">
    <source>
        <dbReference type="ARBA" id="ARBA00008224"/>
    </source>
</evidence>
<dbReference type="Proteomes" id="UP000588068">
    <property type="component" value="Unassembled WGS sequence"/>
</dbReference>
<feature type="transmembrane region" description="Helical" evidence="15">
    <location>
        <begin position="71"/>
        <end position="89"/>
    </location>
</feature>
<comment type="subcellular location">
    <subcellularLocation>
        <location evidence="1">Cell inner membrane</location>
        <topology evidence="1">Multi-pass membrane protein</topology>
    </subcellularLocation>
</comment>
<comment type="function">
    <text evidence="14">Involved in mercury resistance. Probably transfers a mercuric ion from the periplasmic Hg(2+)-binding protein MerP to the cytoplasmic mercuric reductase MerA.</text>
</comment>
<evidence type="ECO:0000256" key="14">
    <source>
        <dbReference type="ARBA" id="ARBA00045720"/>
    </source>
</evidence>
<evidence type="ECO:0000256" key="7">
    <source>
        <dbReference type="ARBA" id="ARBA00022519"/>
    </source>
</evidence>
<comment type="similarity">
    <text evidence="2">Belongs to the MerT family.</text>
</comment>
<keyword evidence="5" id="KW-0475">Mercuric resistance</keyword>
<name>A0A841HQS6_9GAMM</name>